<keyword evidence="2" id="KW-1133">Transmembrane helix</keyword>
<proteinExistence type="predicted"/>
<keyword evidence="2" id="KW-0472">Membrane</keyword>
<feature type="region of interest" description="Disordered" evidence="1">
    <location>
        <begin position="1"/>
        <end position="24"/>
    </location>
</feature>
<reference evidence="3 5" key="1">
    <citation type="submission" date="2020-01" db="EMBL/GenBank/DDBJ databases">
        <authorList>
            <consortium name="DOE Joint Genome Institute"/>
            <person name="Haridas S."/>
            <person name="Albert R."/>
            <person name="Binder M."/>
            <person name="Bloem J."/>
            <person name="Labutti K."/>
            <person name="Salamov A."/>
            <person name="Andreopoulos B."/>
            <person name="Baker S.E."/>
            <person name="Barry K."/>
            <person name="Bills G."/>
            <person name="Bluhm B.H."/>
            <person name="Cannon C."/>
            <person name="Castanera R."/>
            <person name="Culley D.E."/>
            <person name="Daum C."/>
            <person name="Ezra D."/>
            <person name="Gonzalez J.B."/>
            <person name="Henrissat B."/>
            <person name="Kuo A."/>
            <person name="Liang C."/>
            <person name="Lipzen A."/>
            <person name="Lutzoni F."/>
            <person name="Magnuson J."/>
            <person name="Mondo S."/>
            <person name="Nolan M."/>
            <person name="Ohm R."/>
            <person name="Pangilinan J."/>
            <person name="Park H.-J."/>
            <person name="Ramirez L."/>
            <person name="Alfaro M."/>
            <person name="Sun H."/>
            <person name="Tritt A."/>
            <person name="Yoshinaga Y."/>
            <person name="Zwiers L.-H."/>
            <person name="Turgeon B.G."/>
            <person name="Goodwin S.B."/>
            <person name="Spatafora J.W."/>
            <person name="Crous P.W."/>
            <person name="Grigoriev I.V."/>
        </authorList>
    </citation>
    <scope>NUCLEOTIDE SEQUENCE</scope>
    <source>
        <strain evidence="3 5">CBS 781.70</strain>
    </source>
</reference>
<sequence length="433" mass="46202">MINDVESATPDHTHATHQQRKSANVLLGTSREASEKPFGSTKFTSRTFVRSVNMLRSLALVTLGALNTQWTPPSSCLSTTTLWGSSYFLGFQSTIGLDSECIPNAFATPTESIVTSALIQITTDTNEPTPSTYATITGYTTLTPSATRTALGQLMPASEIISSVGYYSPGVCPSGYTYAASFTAGRPSASESESRYICCPSGFQAPTWTSTSTRTSNGARFIAKVATYDYPLCSQSATTLTNLWSMTPGWPDVRPSSYTLTEAERTYSENYFRVSASGVVVAWNPTDTAVVDFIRSNNVSLPPLPTYGPESKTQSKSLSPSNIAGIVVGSIGVALGLGCYICCACRKRRKTFQPISSHDGGSTEHGVGTSTTYSNVVTTPSSVYHGTNMELSNIFTATTATTTPQPERPARDTDGVFAEAPPRYEEAVSSSKP</sequence>
<protein>
    <submittedName>
        <fullName evidence="3 5">Uncharacterized protein</fullName>
    </submittedName>
</protein>
<evidence type="ECO:0000313" key="4">
    <source>
        <dbReference type="Proteomes" id="UP000504638"/>
    </source>
</evidence>
<evidence type="ECO:0000256" key="2">
    <source>
        <dbReference type="SAM" id="Phobius"/>
    </source>
</evidence>
<dbReference type="GeneID" id="54415935"/>
<dbReference type="OrthoDB" id="4770059at2759"/>
<feature type="transmembrane region" description="Helical" evidence="2">
    <location>
        <begin position="323"/>
        <end position="343"/>
    </location>
</feature>
<evidence type="ECO:0000256" key="1">
    <source>
        <dbReference type="SAM" id="MobiDB-lite"/>
    </source>
</evidence>
<evidence type="ECO:0000313" key="5">
    <source>
        <dbReference type="RefSeq" id="XP_033534294.1"/>
    </source>
</evidence>
<feature type="region of interest" description="Disordered" evidence="1">
    <location>
        <begin position="399"/>
        <end position="433"/>
    </location>
</feature>
<keyword evidence="4" id="KW-1185">Reference proteome</keyword>
<dbReference type="RefSeq" id="XP_033534294.1">
    <property type="nucleotide sequence ID" value="XM_033675365.1"/>
</dbReference>
<dbReference type="AlphaFoldDB" id="A0A6G1G3N2"/>
<dbReference type="Proteomes" id="UP000504638">
    <property type="component" value="Unplaced"/>
</dbReference>
<accession>A0A6G1G3N2</accession>
<gene>
    <name evidence="3 5" type="ORF">P152DRAFT_345454</name>
</gene>
<reference evidence="5" key="3">
    <citation type="submission" date="2025-04" db="UniProtKB">
        <authorList>
            <consortium name="RefSeq"/>
        </authorList>
    </citation>
    <scope>IDENTIFICATION</scope>
    <source>
        <strain evidence="5">CBS 781.70</strain>
    </source>
</reference>
<keyword evidence="2" id="KW-0812">Transmembrane</keyword>
<name>A0A6G1G3N2_9PEZI</name>
<evidence type="ECO:0000313" key="3">
    <source>
        <dbReference type="EMBL" id="KAF1812663.1"/>
    </source>
</evidence>
<reference evidence="5" key="2">
    <citation type="submission" date="2020-04" db="EMBL/GenBank/DDBJ databases">
        <authorList>
            <consortium name="NCBI Genome Project"/>
        </authorList>
    </citation>
    <scope>NUCLEOTIDE SEQUENCE</scope>
    <source>
        <strain evidence="5">CBS 781.70</strain>
    </source>
</reference>
<dbReference type="EMBL" id="ML975157">
    <property type="protein sequence ID" value="KAF1812663.1"/>
    <property type="molecule type" value="Genomic_DNA"/>
</dbReference>
<organism evidence="3">
    <name type="scientific">Eremomyces bilateralis CBS 781.70</name>
    <dbReference type="NCBI Taxonomy" id="1392243"/>
    <lineage>
        <taxon>Eukaryota</taxon>
        <taxon>Fungi</taxon>
        <taxon>Dikarya</taxon>
        <taxon>Ascomycota</taxon>
        <taxon>Pezizomycotina</taxon>
        <taxon>Dothideomycetes</taxon>
        <taxon>Dothideomycetes incertae sedis</taxon>
        <taxon>Eremomycetales</taxon>
        <taxon>Eremomycetaceae</taxon>
        <taxon>Eremomyces</taxon>
    </lineage>
</organism>